<keyword evidence="1" id="KW-0732">Signal</keyword>
<reference evidence="2" key="1">
    <citation type="submission" date="2023-08" db="EMBL/GenBank/DDBJ databases">
        <authorList>
            <person name="Chen Y."/>
            <person name="Shah S."/>
            <person name="Dougan E. K."/>
            <person name="Thang M."/>
            <person name="Chan C."/>
        </authorList>
    </citation>
    <scope>NUCLEOTIDE SEQUENCE</scope>
</reference>
<evidence type="ECO:0000313" key="3">
    <source>
        <dbReference type="Proteomes" id="UP001178507"/>
    </source>
</evidence>
<dbReference type="EMBL" id="CAUJNA010003664">
    <property type="protein sequence ID" value="CAJ1407268.1"/>
    <property type="molecule type" value="Genomic_DNA"/>
</dbReference>
<gene>
    <name evidence="2" type="ORF">EVOR1521_LOCUS29009</name>
</gene>
<sequence length="667" mass="72304">MRIAAMEAKLLASLCVLAIAEDSVGGYGGYFNGSYSGSATYSGTGGYSGGYANSTGSYSITGGYSGGYGNSTGGYSGGYGNSTGSYSSTGGYSGGSGNWSGSYSATGGYSGGYGSSTGSYSSTGGYSGGSGNWSGGYSSTGGSYTGGYGGMWTYCEEMYCYGTEYLDNGEVDWDATYAANVTCSTYDKGCPCNDKWELECESYGMKMCTPKMYGCYDPFNVTCEQLCKDEWSAYCWDKSWGSCPLYCGAEETYCYSYVYDATGEVNWTAPMTEFCGNVTTGCPCDATWEHKCTDAAYGYSWCNPKSSPCPITCGMDEQVCYSTAYDSTGNPDWMAAGNQTCASWNSSCPCDPEWEEMCVTEWGSYCQTKIYGSCPISCRSDQIYCYETPYDEYGNMNWDGVWQETCANITDGCPCNEQWEQSCGTGWCIPKWDSCPIDCGDNIMCYHYSGNQSCATSAGCTCEADEYSCQDSIGKYECYAKEWYPDGCPVVCTVDQLYCSTVGFDVSGYMKWSTFCKDRTSEDDWDCPVECDTTSAKKCGTGMNAYCISSSDECPAECTSQEQLCWVADYDTQGWYVSGSDRCAPADQECPCGANSVKCNMDGWSYCESTYYGCPLMCAADEKTCYPVTYTPEGLAITGERELRGLIRALSLRSLRQALQVDGRLWL</sequence>
<dbReference type="AlphaFoldDB" id="A0AA36JJA0"/>
<organism evidence="2 3">
    <name type="scientific">Effrenium voratum</name>
    <dbReference type="NCBI Taxonomy" id="2562239"/>
    <lineage>
        <taxon>Eukaryota</taxon>
        <taxon>Sar</taxon>
        <taxon>Alveolata</taxon>
        <taxon>Dinophyceae</taxon>
        <taxon>Suessiales</taxon>
        <taxon>Symbiodiniaceae</taxon>
        <taxon>Effrenium</taxon>
    </lineage>
</organism>
<evidence type="ECO:0000313" key="2">
    <source>
        <dbReference type="EMBL" id="CAJ1407268.1"/>
    </source>
</evidence>
<feature type="chain" id="PRO_5041325822" evidence="1">
    <location>
        <begin position="21"/>
        <end position="667"/>
    </location>
</feature>
<name>A0AA36JJA0_9DINO</name>
<comment type="caution">
    <text evidence="2">The sequence shown here is derived from an EMBL/GenBank/DDBJ whole genome shotgun (WGS) entry which is preliminary data.</text>
</comment>
<protein>
    <submittedName>
        <fullName evidence="2">Uncharacterized protein</fullName>
    </submittedName>
</protein>
<proteinExistence type="predicted"/>
<dbReference type="Proteomes" id="UP001178507">
    <property type="component" value="Unassembled WGS sequence"/>
</dbReference>
<keyword evidence="3" id="KW-1185">Reference proteome</keyword>
<accession>A0AA36JJA0</accession>
<feature type="signal peptide" evidence="1">
    <location>
        <begin position="1"/>
        <end position="20"/>
    </location>
</feature>
<evidence type="ECO:0000256" key="1">
    <source>
        <dbReference type="SAM" id="SignalP"/>
    </source>
</evidence>